<accession>A0A1D3K8F8</accession>
<dbReference type="Proteomes" id="UP000245431">
    <property type="component" value="Chromosome PVE_r2"/>
</dbReference>
<evidence type="ECO:0000313" key="1">
    <source>
        <dbReference type="EMBL" id="SBW84649.1"/>
    </source>
</evidence>
<reference evidence="2" key="1">
    <citation type="submission" date="2016-07" db="EMBL/GenBank/DDBJ databases">
        <authorList>
            <person name="Florea S."/>
            <person name="Webb J.S."/>
            <person name="Jaromczyk J."/>
            <person name="Schardl C.L."/>
        </authorList>
    </citation>
    <scope>NUCLEOTIDE SEQUENCE [LARGE SCALE GENOMIC DNA]</scope>
    <source>
        <strain evidence="2">1YdBTEX2</strain>
    </source>
</reference>
<protein>
    <submittedName>
        <fullName evidence="1">Uncharacterized protein</fullName>
    </submittedName>
</protein>
<name>A0A1D3K8F8_PSEVE</name>
<dbReference type="AlphaFoldDB" id="A0A1D3K8F8"/>
<evidence type="ECO:0000313" key="2">
    <source>
        <dbReference type="Proteomes" id="UP000245431"/>
    </source>
</evidence>
<sequence length="338" mass="38753">MRRNVRDVELAGPFLQKLTEMTERRERLLIGIVDQMAFVETDLQRLAEKVRSYEGGWAQRRSHDGWSLMWMWRASEKVGRVSCVEVYLSKGSKKGGDFQRVSLRKVEARLAHMTPLLGIKKCKSFSRDLELLLIAARRAVRWVNAFPGDDLGMLVPKSKASGLDEWISALAMACETRSVKAAGLIEKYLELDNELNQLAFEFNEARQPVRFRSIICRRECPVLDPLSPAEPRYRVVEYFDRRTGKRSSRDVSSYKQRLSLQKVRERLVLALGRAPTEDDLSAINSARPNRKPSPWLTDELISHCHLGKHSGSINKHQKIMVAILEEWASLRALIRALL</sequence>
<organism evidence="1 2">
    <name type="scientific">Pseudomonas veronii 1YdBTEX2</name>
    <dbReference type="NCBI Taxonomy" id="1295141"/>
    <lineage>
        <taxon>Bacteria</taxon>
        <taxon>Pseudomonadati</taxon>
        <taxon>Pseudomonadota</taxon>
        <taxon>Gammaproteobacteria</taxon>
        <taxon>Pseudomonadales</taxon>
        <taxon>Pseudomonadaceae</taxon>
        <taxon>Pseudomonas</taxon>
    </lineage>
</organism>
<dbReference type="EMBL" id="LT599584">
    <property type="protein sequence ID" value="SBW84649.1"/>
    <property type="molecule type" value="Genomic_DNA"/>
</dbReference>
<gene>
    <name evidence="1" type="ORF">PVE_R2G0623</name>
</gene>
<proteinExistence type="predicted"/>